<evidence type="ECO:0000313" key="2">
    <source>
        <dbReference type="Proteomes" id="UP000267469"/>
    </source>
</evidence>
<proteinExistence type="predicted"/>
<dbReference type="Proteomes" id="UP000267469">
    <property type="component" value="Unassembled WGS sequence"/>
</dbReference>
<protein>
    <submittedName>
        <fullName evidence="1">Uncharacterized protein</fullName>
    </submittedName>
</protein>
<accession>A0A3N0EFM9</accession>
<gene>
    <name evidence="1" type="ORF">ED312_11170</name>
</gene>
<sequence>MDRIQFRDSKLSFLKKKEILNPFLVLKKAFKKYASCEPVQDEFWELVTVAFRKNYWMKYKSPKVIYLKYLKMVCLYEAAFLIAKIRPSYVVKHHAIIENRHFQVKPGSLSSPKAVTSLEGAYTELLQLIGKMRADSIRFDLSNLLYHGLEPTVYKYTDLLSEAVYDAYRNFSSLVLSLFTIYQSERNLKLTKGDKKILGKSLGEALDSDHPQFVYYYPFVGVYEDYTASNLYDALNYLGRISSSTSYWNRNGNPGNVVYYFDELLFLLESFWVYSREIKPKAKKAKWKIPEQTILNIKYLPTDQLKFPVCYLDKEIKCKPLHIWRDELESWKLDVLGGIPFNASKYGELRKLLFSLAEFASLLEYDPKNAVGE</sequence>
<dbReference type="EMBL" id="RJTM01000078">
    <property type="protein sequence ID" value="RNL86686.1"/>
    <property type="molecule type" value="Genomic_DNA"/>
</dbReference>
<keyword evidence="2" id="KW-1185">Reference proteome</keyword>
<reference evidence="1 2" key="1">
    <citation type="submission" date="2018-10" db="EMBL/GenBank/DDBJ databases">
        <title>Sinomicrobium pectinilyticum sp. nov., a pectinase-producing bacterium isolated from alkaline and saline soil, and emended description of the genus Sinomicrobium.</title>
        <authorList>
            <person name="Cheng B."/>
            <person name="Li C."/>
            <person name="Lai Q."/>
            <person name="Du M."/>
            <person name="Shao Z."/>
            <person name="Xu P."/>
            <person name="Yang C."/>
        </authorList>
    </citation>
    <scope>NUCLEOTIDE SEQUENCE [LARGE SCALE GENOMIC DNA]</scope>
    <source>
        <strain evidence="1 2">5DNS001</strain>
    </source>
</reference>
<name>A0A3N0EFM9_SINP1</name>
<dbReference type="AlphaFoldDB" id="A0A3N0EFM9"/>
<comment type="caution">
    <text evidence="1">The sequence shown here is derived from an EMBL/GenBank/DDBJ whole genome shotgun (WGS) entry which is preliminary data.</text>
</comment>
<evidence type="ECO:0000313" key="1">
    <source>
        <dbReference type="EMBL" id="RNL86686.1"/>
    </source>
</evidence>
<organism evidence="1 2">
    <name type="scientific">Sinomicrobium pectinilyticum</name>
    <dbReference type="NCBI Taxonomy" id="1084421"/>
    <lineage>
        <taxon>Bacteria</taxon>
        <taxon>Pseudomonadati</taxon>
        <taxon>Bacteroidota</taxon>
        <taxon>Flavobacteriia</taxon>
        <taxon>Flavobacteriales</taxon>
        <taxon>Flavobacteriaceae</taxon>
        <taxon>Sinomicrobium</taxon>
    </lineage>
</organism>